<keyword evidence="3" id="KW-1185">Reference proteome</keyword>
<organism evidence="2 3">
    <name type="scientific">Rhizophlyctis rosea</name>
    <dbReference type="NCBI Taxonomy" id="64517"/>
    <lineage>
        <taxon>Eukaryota</taxon>
        <taxon>Fungi</taxon>
        <taxon>Fungi incertae sedis</taxon>
        <taxon>Chytridiomycota</taxon>
        <taxon>Chytridiomycota incertae sedis</taxon>
        <taxon>Chytridiomycetes</taxon>
        <taxon>Rhizophlyctidales</taxon>
        <taxon>Rhizophlyctidaceae</taxon>
        <taxon>Rhizophlyctis</taxon>
    </lineage>
</organism>
<accession>A0AAD5WWQ3</accession>
<dbReference type="AlphaFoldDB" id="A0AAD5WWQ3"/>
<gene>
    <name evidence="2" type="ORF">HK097_005780</name>
</gene>
<feature type="region of interest" description="Disordered" evidence="1">
    <location>
        <begin position="77"/>
        <end position="97"/>
    </location>
</feature>
<dbReference type="EMBL" id="JADGJD010002703">
    <property type="protein sequence ID" value="KAJ3029530.1"/>
    <property type="molecule type" value="Genomic_DNA"/>
</dbReference>
<evidence type="ECO:0000313" key="2">
    <source>
        <dbReference type="EMBL" id="KAJ3029530.1"/>
    </source>
</evidence>
<feature type="non-terminal residue" evidence="2">
    <location>
        <position position="1"/>
    </location>
</feature>
<feature type="compositionally biased region" description="Polar residues" evidence="1">
    <location>
        <begin position="80"/>
        <end position="89"/>
    </location>
</feature>
<dbReference type="Proteomes" id="UP001212841">
    <property type="component" value="Unassembled WGS sequence"/>
</dbReference>
<proteinExistence type="predicted"/>
<protein>
    <submittedName>
        <fullName evidence="2">Uncharacterized protein</fullName>
    </submittedName>
</protein>
<evidence type="ECO:0000313" key="3">
    <source>
        <dbReference type="Proteomes" id="UP001212841"/>
    </source>
</evidence>
<comment type="caution">
    <text evidence="2">The sequence shown here is derived from an EMBL/GenBank/DDBJ whole genome shotgun (WGS) entry which is preliminary data.</text>
</comment>
<reference evidence="2" key="1">
    <citation type="submission" date="2020-05" db="EMBL/GenBank/DDBJ databases">
        <title>Phylogenomic resolution of chytrid fungi.</title>
        <authorList>
            <person name="Stajich J.E."/>
            <person name="Amses K."/>
            <person name="Simmons R."/>
            <person name="Seto K."/>
            <person name="Myers J."/>
            <person name="Bonds A."/>
            <person name="Quandt C.A."/>
            <person name="Barry K."/>
            <person name="Liu P."/>
            <person name="Grigoriev I."/>
            <person name="Longcore J.E."/>
            <person name="James T.Y."/>
        </authorList>
    </citation>
    <scope>NUCLEOTIDE SEQUENCE</scope>
    <source>
        <strain evidence="2">JEL0318</strain>
    </source>
</reference>
<name>A0AAD5WWQ3_9FUNG</name>
<evidence type="ECO:0000256" key="1">
    <source>
        <dbReference type="SAM" id="MobiDB-lite"/>
    </source>
</evidence>
<sequence>ASPAGWFAASGTAVPSAQIEDTQHPSVTSVPFISATKPVVISRQAHVGRASGKDKLMAARVSIDMTSEEREALLHPSLASPFSATSTANEGGRPSMTLARGGAAKVKRFMGVTRRGLFKYEVIAPREVVVDLEEGGEGGDGEGA</sequence>